<dbReference type="STRING" id="882378.RBRH_00128"/>
<organism evidence="1 2">
    <name type="scientific">Mycetohabitans rhizoxinica (strain DSM 19002 / CIP 109453 / HKI 454)</name>
    <name type="common">Paraburkholderia rhizoxinica</name>
    <dbReference type="NCBI Taxonomy" id="882378"/>
    <lineage>
        <taxon>Bacteria</taxon>
        <taxon>Pseudomonadati</taxon>
        <taxon>Pseudomonadota</taxon>
        <taxon>Betaproteobacteria</taxon>
        <taxon>Burkholderiales</taxon>
        <taxon>Burkholderiaceae</taxon>
        <taxon>Mycetohabitans</taxon>
    </lineage>
</organism>
<dbReference type="KEGG" id="brh:RBRH_00128"/>
<proteinExistence type="predicted"/>
<protein>
    <submittedName>
        <fullName evidence="1">Transposase</fullName>
    </submittedName>
</protein>
<dbReference type="HOGENOM" id="CLU_027402_34_7_4"/>
<accession>E5ARR9</accession>
<dbReference type="Proteomes" id="UP000007437">
    <property type="component" value="Chromosome"/>
</dbReference>
<name>E5ARR9_MYCRK</name>
<evidence type="ECO:0000313" key="1">
    <source>
        <dbReference type="EMBL" id="CBW75301.1"/>
    </source>
</evidence>
<evidence type="ECO:0000313" key="2">
    <source>
        <dbReference type="Proteomes" id="UP000007437"/>
    </source>
</evidence>
<sequence length="47" mass="5307">MDELLIARMKELETENARLPKMVIEEKIKAEIVAQALAKKTEAILLA</sequence>
<gene>
    <name evidence="1" type="ordered locus">RBRH_00128</name>
</gene>
<reference evidence="1 2" key="1">
    <citation type="journal article" date="2011" name="J. Bacteriol.">
        <title>Complete genome sequence of Burkholderia rhizoxinica, an endosymbiont of Rhizopus microsporus.</title>
        <authorList>
            <person name="Lackner G."/>
            <person name="Moebius N."/>
            <person name="Partida-Martinez L."/>
            <person name="Hertweck C."/>
        </authorList>
    </citation>
    <scope>NUCLEOTIDE SEQUENCE [LARGE SCALE GENOMIC DNA]</scope>
    <source>
        <strain evidence="2">DSM 19002 / CIP 109453 / HKI 454</strain>
    </source>
</reference>
<dbReference type="AlphaFoldDB" id="E5ARR9"/>
<dbReference type="EMBL" id="FR687359">
    <property type="protein sequence ID" value="CBW75301.1"/>
    <property type="molecule type" value="Genomic_DNA"/>
</dbReference>